<accession>A2DUT7</accession>
<gene>
    <name evidence="2" type="ORF">TVAG_159950</name>
</gene>
<dbReference type="EMBL" id="DS113250">
    <property type="protein sequence ID" value="EAY15822.1"/>
    <property type="molecule type" value="Genomic_DNA"/>
</dbReference>
<evidence type="ECO:0000313" key="3">
    <source>
        <dbReference type="Proteomes" id="UP000001542"/>
    </source>
</evidence>
<sequence>MLLSQTTMTTTHVVYPHSSSPSGIHHASSALRLQATTTFQVHQLPFSEKSEIQTMETSLVSAHRLIQASKSHRLHLLQQQKK</sequence>
<name>A2DUT7_TRIV3</name>
<evidence type="ECO:0000313" key="2">
    <source>
        <dbReference type="EMBL" id="EAY15822.1"/>
    </source>
</evidence>
<proteinExistence type="predicted"/>
<dbReference type="InParanoid" id="A2DUT7"/>
<feature type="compositionally biased region" description="Low complexity" evidence="1">
    <location>
        <begin position="16"/>
        <end position="27"/>
    </location>
</feature>
<dbReference type="SMR" id="A2DUT7"/>
<dbReference type="Proteomes" id="UP000001542">
    <property type="component" value="Unassembled WGS sequence"/>
</dbReference>
<reference evidence="2" key="2">
    <citation type="journal article" date="2007" name="Science">
        <title>Draft genome sequence of the sexually transmitted pathogen Trichomonas vaginalis.</title>
        <authorList>
            <person name="Carlton J.M."/>
            <person name="Hirt R.P."/>
            <person name="Silva J.C."/>
            <person name="Delcher A.L."/>
            <person name="Schatz M."/>
            <person name="Zhao Q."/>
            <person name="Wortman J.R."/>
            <person name="Bidwell S.L."/>
            <person name="Alsmark U.C.M."/>
            <person name="Besteiro S."/>
            <person name="Sicheritz-Ponten T."/>
            <person name="Noel C.J."/>
            <person name="Dacks J.B."/>
            <person name="Foster P.G."/>
            <person name="Simillion C."/>
            <person name="Van de Peer Y."/>
            <person name="Miranda-Saavedra D."/>
            <person name="Barton G.J."/>
            <person name="Westrop G.D."/>
            <person name="Mueller S."/>
            <person name="Dessi D."/>
            <person name="Fiori P.L."/>
            <person name="Ren Q."/>
            <person name="Paulsen I."/>
            <person name="Zhang H."/>
            <person name="Bastida-Corcuera F.D."/>
            <person name="Simoes-Barbosa A."/>
            <person name="Brown M.T."/>
            <person name="Hayes R.D."/>
            <person name="Mukherjee M."/>
            <person name="Okumura C.Y."/>
            <person name="Schneider R."/>
            <person name="Smith A.J."/>
            <person name="Vanacova S."/>
            <person name="Villalvazo M."/>
            <person name="Haas B.J."/>
            <person name="Pertea M."/>
            <person name="Feldblyum T.V."/>
            <person name="Utterback T.R."/>
            <person name="Shu C.L."/>
            <person name="Osoegawa K."/>
            <person name="de Jong P.J."/>
            <person name="Hrdy I."/>
            <person name="Horvathova L."/>
            <person name="Zubacova Z."/>
            <person name="Dolezal P."/>
            <person name="Malik S.B."/>
            <person name="Logsdon J.M. Jr."/>
            <person name="Henze K."/>
            <person name="Gupta A."/>
            <person name="Wang C.C."/>
            <person name="Dunne R.L."/>
            <person name="Upcroft J.A."/>
            <person name="Upcroft P."/>
            <person name="White O."/>
            <person name="Salzberg S.L."/>
            <person name="Tang P."/>
            <person name="Chiu C.-H."/>
            <person name="Lee Y.-S."/>
            <person name="Embley T.M."/>
            <person name="Coombs G.H."/>
            <person name="Mottram J.C."/>
            <person name="Tachezy J."/>
            <person name="Fraser-Liggett C.M."/>
            <person name="Johnson P.J."/>
        </authorList>
    </citation>
    <scope>NUCLEOTIDE SEQUENCE [LARGE SCALE GENOMIC DNA]</scope>
    <source>
        <strain evidence="2">G3</strain>
    </source>
</reference>
<evidence type="ECO:0000256" key="1">
    <source>
        <dbReference type="SAM" id="MobiDB-lite"/>
    </source>
</evidence>
<feature type="region of interest" description="Disordered" evidence="1">
    <location>
        <begin position="1"/>
        <end position="27"/>
    </location>
</feature>
<feature type="compositionally biased region" description="Polar residues" evidence="1">
    <location>
        <begin position="1"/>
        <end position="12"/>
    </location>
</feature>
<organism evidence="2 3">
    <name type="scientific">Trichomonas vaginalis (strain ATCC PRA-98 / G3)</name>
    <dbReference type="NCBI Taxonomy" id="412133"/>
    <lineage>
        <taxon>Eukaryota</taxon>
        <taxon>Metamonada</taxon>
        <taxon>Parabasalia</taxon>
        <taxon>Trichomonadida</taxon>
        <taxon>Trichomonadidae</taxon>
        <taxon>Trichomonas</taxon>
    </lineage>
</organism>
<dbReference type="AlphaFoldDB" id="A2DUT7"/>
<protein>
    <submittedName>
        <fullName evidence="2">Uncharacterized protein</fullName>
    </submittedName>
</protein>
<dbReference type="VEuPathDB" id="TrichDB:TVAG_159950"/>
<keyword evidence="3" id="KW-1185">Reference proteome</keyword>
<reference evidence="2" key="1">
    <citation type="submission" date="2006-10" db="EMBL/GenBank/DDBJ databases">
        <authorList>
            <person name="Amadeo P."/>
            <person name="Zhao Q."/>
            <person name="Wortman J."/>
            <person name="Fraser-Liggett C."/>
            <person name="Carlton J."/>
        </authorList>
    </citation>
    <scope>NUCLEOTIDE SEQUENCE</scope>
    <source>
        <strain evidence="2">G3</strain>
    </source>
</reference>